<sequence length="105" mass="12270">MENHTENYRQIVYEAIEALINDYELPEIELTDNTLLIDSLGLTSIDIMHVLSSIDMRVSKHLPYDNLVIQNDEYISDISVKQIIDFIDTNINETQNEPKNIFENR</sequence>
<protein>
    <recommendedName>
        <fullName evidence="3">Carrier domain-containing protein</fullName>
    </recommendedName>
</protein>
<evidence type="ECO:0000313" key="1">
    <source>
        <dbReference type="EMBL" id="CAA9202059.1"/>
    </source>
</evidence>
<accession>A0ABM8KNI9</accession>
<keyword evidence="2" id="KW-1185">Reference proteome</keyword>
<dbReference type="InterPro" id="IPR036736">
    <property type="entry name" value="ACP-like_sf"/>
</dbReference>
<dbReference type="EMBL" id="CADCST010000125">
    <property type="protein sequence ID" value="CAA9202059.1"/>
    <property type="molecule type" value="Genomic_DNA"/>
</dbReference>
<dbReference type="Proteomes" id="UP000474567">
    <property type="component" value="Unassembled WGS sequence"/>
</dbReference>
<name>A0ABM8KNI9_9FLAO</name>
<proteinExistence type="predicted"/>
<dbReference type="RefSeq" id="WP_173967901.1">
    <property type="nucleotide sequence ID" value="NZ_CADCST010000125.1"/>
</dbReference>
<evidence type="ECO:0000313" key="2">
    <source>
        <dbReference type="Proteomes" id="UP000474567"/>
    </source>
</evidence>
<gene>
    <name evidence="1" type="ORF">FLACOL7796_04076</name>
</gene>
<dbReference type="Gene3D" id="1.10.1200.10">
    <property type="entry name" value="ACP-like"/>
    <property type="match status" value="1"/>
</dbReference>
<comment type="caution">
    <text evidence="1">The sequence shown here is derived from an EMBL/GenBank/DDBJ whole genome shotgun (WGS) entry which is preliminary data.</text>
</comment>
<reference evidence="1 2" key="1">
    <citation type="submission" date="2020-02" db="EMBL/GenBank/DDBJ databases">
        <authorList>
            <person name="Criscuolo A."/>
        </authorList>
    </citation>
    <scope>NUCLEOTIDE SEQUENCE [LARGE SCALE GENOMIC DNA]</scope>
    <source>
        <strain evidence="1">CECT7796</strain>
    </source>
</reference>
<organism evidence="1 2">
    <name type="scientific">Flavobacterium collinsii</name>
    <dbReference type="NCBI Taxonomy" id="1114861"/>
    <lineage>
        <taxon>Bacteria</taxon>
        <taxon>Pseudomonadati</taxon>
        <taxon>Bacteroidota</taxon>
        <taxon>Flavobacteriia</taxon>
        <taxon>Flavobacteriales</taxon>
        <taxon>Flavobacteriaceae</taxon>
        <taxon>Flavobacterium</taxon>
    </lineage>
</organism>
<evidence type="ECO:0008006" key="3">
    <source>
        <dbReference type="Google" id="ProtNLM"/>
    </source>
</evidence>